<evidence type="ECO:0000313" key="2">
    <source>
        <dbReference type="Proteomes" id="UP001194746"/>
    </source>
</evidence>
<dbReference type="AlphaFoldDB" id="A0AAD4CWJ1"/>
<dbReference type="EMBL" id="VCAU01000005">
    <property type="protein sequence ID" value="KAF9894031.1"/>
    <property type="molecule type" value="Genomic_DNA"/>
</dbReference>
<name>A0AAD4CWJ1_ASPNN</name>
<accession>A0AAD4CWJ1</accession>
<dbReference type="InterPro" id="IPR038883">
    <property type="entry name" value="AN11006-like"/>
</dbReference>
<reference evidence="1" key="1">
    <citation type="journal article" date="2019" name="Beilstein J. Org. Chem.">
        <title>Nanangenines: drimane sesquiterpenoids as the dominant metabolite cohort of a novel Australian fungus, Aspergillus nanangensis.</title>
        <authorList>
            <person name="Lacey H.J."/>
            <person name="Gilchrist C.L.M."/>
            <person name="Crombie A."/>
            <person name="Kalaitzis J.A."/>
            <person name="Vuong D."/>
            <person name="Rutledge P.J."/>
            <person name="Turner P."/>
            <person name="Pitt J.I."/>
            <person name="Lacey E."/>
            <person name="Chooi Y.H."/>
            <person name="Piggott A.M."/>
        </authorList>
    </citation>
    <scope>NUCLEOTIDE SEQUENCE</scope>
    <source>
        <strain evidence="1">MST-FP2251</strain>
    </source>
</reference>
<gene>
    <name evidence="1" type="ORF">FE257_009003</name>
</gene>
<comment type="caution">
    <text evidence="1">The sequence shown here is derived from an EMBL/GenBank/DDBJ whole genome shotgun (WGS) entry which is preliminary data.</text>
</comment>
<dbReference type="Proteomes" id="UP001194746">
    <property type="component" value="Unassembled WGS sequence"/>
</dbReference>
<dbReference type="PANTHER" id="PTHR42085:SF2">
    <property type="entry name" value="F-BOX DOMAIN-CONTAINING PROTEIN"/>
    <property type="match status" value="1"/>
</dbReference>
<dbReference type="PANTHER" id="PTHR42085">
    <property type="entry name" value="F-BOX DOMAIN-CONTAINING PROTEIN"/>
    <property type="match status" value="1"/>
</dbReference>
<keyword evidence="2" id="KW-1185">Reference proteome</keyword>
<proteinExistence type="predicted"/>
<reference evidence="1" key="2">
    <citation type="submission" date="2020-02" db="EMBL/GenBank/DDBJ databases">
        <authorList>
            <person name="Gilchrist C.L.M."/>
            <person name="Chooi Y.-H."/>
        </authorList>
    </citation>
    <scope>NUCLEOTIDE SEQUENCE</scope>
    <source>
        <strain evidence="1">MST-FP2251</strain>
    </source>
</reference>
<protein>
    <submittedName>
        <fullName evidence="1">Uncharacterized protein</fullName>
    </submittedName>
</protein>
<sequence>MIYEYAISIPNDYMDRPLIVVNDKSNAFTTRGRYRALSMCPSWVGEEGKVRSLLSVNRQLHAEVEDYLYSHNTLFFLNAFNLDDHLAAFLDTLSATARNRIRSVGFEICFFVHSQTGMPKRSLKEYERAARVLEEKLPTWSAVIFYLDPRFYFPSGAVEGGDLSARGVYELARIFGRWRKDLHFFALPSIHRGVMDDTLCRVQLGR</sequence>
<organism evidence="1 2">
    <name type="scientific">Aspergillus nanangensis</name>
    <dbReference type="NCBI Taxonomy" id="2582783"/>
    <lineage>
        <taxon>Eukaryota</taxon>
        <taxon>Fungi</taxon>
        <taxon>Dikarya</taxon>
        <taxon>Ascomycota</taxon>
        <taxon>Pezizomycotina</taxon>
        <taxon>Eurotiomycetes</taxon>
        <taxon>Eurotiomycetidae</taxon>
        <taxon>Eurotiales</taxon>
        <taxon>Aspergillaceae</taxon>
        <taxon>Aspergillus</taxon>
        <taxon>Aspergillus subgen. Circumdati</taxon>
    </lineage>
</organism>
<evidence type="ECO:0000313" key="1">
    <source>
        <dbReference type="EMBL" id="KAF9894031.1"/>
    </source>
</evidence>